<reference evidence="2 3" key="1">
    <citation type="submission" date="2020-02" db="EMBL/GenBank/DDBJ databases">
        <authorList>
            <person name="Ferguson B K."/>
        </authorList>
    </citation>
    <scope>NUCLEOTIDE SEQUENCE [LARGE SCALE GENOMIC DNA]</scope>
</reference>
<gene>
    <name evidence="2" type="ORF">NTEN_LOCUS19823</name>
    <name evidence="1" type="ORF">NTEN_LOCUS896</name>
</gene>
<dbReference type="Proteomes" id="UP000479000">
    <property type="component" value="Unassembled WGS sequence"/>
</dbReference>
<sequence>MVYEADALTATVHTSTPGACSSSTVAMYSGLSKFSSPAPLNVRRTRPMSGD</sequence>
<dbReference type="EMBL" id="CADCXU010029160">
    <property type="protein sequence ID" value="CAB0015483.1"/>
    <property type="molecule type" value="Genomic_DNA"/>
</dbReference>
<protein>
    <submittedName>
        <fullName evidence="2">Uncharacterized protein</fullName>
    </submittedName>
</protein>
<accession>A0A6H5HDZ0</accession>
<evidence type="ECO:0000313" key="3">
    <source>
        <dbReference type="Proteomes" id="UP000479000"/>
    </source>
</evidence>
<dbReference type="EMBL" id="CADCXU010001653">
    <property type="protein sequence ID" value="CAA9994076.1"/>
    <property type="molecule type" value="Genomic_DNA"/>
</dbReference>
<keyword evidence="3" id="KW-1185">Reference proteome</keyword>
<feature type="non-terminal residue" evidence="2">
    <location>
        <position position="51"/>
    </location>
</feature>
<evidence type="ECO:0000313" key="1">
    <source>
        <dbReference type="EMBL" id="CAA9994076.1"/>
    </source>
</evidence>
<proteinExistence type="predicted"/>
<evidence type="ECO:0000313" key="2">
    <source>
        <dbReference type="EMBL" id="CAB0015483.1"/>
    </source>
</evidence>
<organism evidence="2 3">
    <name type="scientific">Nesidiocoris tenuis</name>
    <dbReference type="NCBI Taxonomy" id="355587"/>
    <lineage>
        <taxon>Eukaryota</taxon>
        <taxon>Metazoa</taxon>
        <taxon>Ecdysozoa</taxon>
        <taxon>Arthropoda</taxon>
        <taxon>Hexapoda</taxon>
        <taxon>Insecta</taxon>
        <taxon>Pterygota</taxon>
        <taxon>Neoptera</taxon>
        <taxon>Paraneoptera</taxon>
        <taxon>Hemiptera</taxon>
        <taxon>Heteroptera</taxon>
        <taxon>Panheteroptera</taxon>
        <taxon>Cimicomorpha</taxon>
        <taxon>Miridae</taxon>
        <taxon>Dicyphina</taxon>
        <taxon>Nesidiocoris</taxon>
    </lineage>
</organism>
<dbReference type="AlphaFoldDB" id="A0A6H5HDZ0"/>
<name>A0A6H5HDZ0_9HEMI</name>